<reference evidence="1" key="1">
    <citation type="submission" date="2014-09" db="EMBL/GenBank/DDBJ databases">
        <authorList>
            <person name="Magalhaes I.L.F."/>
            <person name="Oliveira U."/>
            <person name="Santos F.R."/>
            <person name="Vidigal T.H.D.A."/>
            <person name="Brescovit A.D."/>
            <person name="Santos A.J."/>
        </authorList>
    </citation>
    <scope>NUCLEOTIDE SEQUENCE</scope>
    <source>
        <tissue evidence="1">Shoot tissue taken approximately 20 cm above the soil surface</tissue>
    </source>
</reference>
<dbReference type="EMBL" id="GBRH01231259">
    <property type="protein sequence ID" value="JAD66636.1"/>
    <property type="molecule type" value="Transcribed_RNA"/>
</dbReference>
<name>A0A0A9BTM6_ARUDO</name>
<accession>A0A0A9BTM6</accession>
<dbReference type="AlphaFoldDB" id="A0A0A9BTM6"/>
<organism evidence="1">
    <name type="scientific">Arundo donax</name>
    <name type="common">Giant reed</name>
    <name type="synonym">Donax arundinaceus</name>
    <dbReference type="NCBI Taxonomy" id="35708"/>
    <lineage>
        <taxon>Eukaryota</taxon>
        <taxon>Viridiplantae</taxon>
        <taxon>Streptophyta</taxon>
        <taxon>Embryophyta</taxon>
        <taxon>Tracheophyta</taxon>
        <taxon>Spermatophyta</taxon>
        <taxon>Magnoliopsida</taxon>
        <taxon>Liliopsida</taxon>
        <taxon>Poales</taxon>
        <taxon>Poaceae</taxon>
        <taxon>PACMAD clade</taxon>
        <taxon>Arundinoideae</taxon>
        <taxon>Arundineae</taxon>
        <taxon>Arundo</taxon>
    </lineage>
</organism>
<reference evidence="1" key="2">
    <citation type="journal article" date="2015" name="Data Brief">
        <title>Shoot transcriptome of the giant reed, Arundo donax.</title>
        <authorList>
            <person name="Barrero R.A."/>
            <person name="Guerrero F.D."/>
            <person name="Moolhuijzen P."/>
            <person name="Goolsby J.A."/>
            <person name="Tidwell J."/>
            <person name="Bellgard S.E."/>
            <person name="Bellgard M.I."/>
        </authorList>
    </citation>
    <scope>NUCLEOTIDE SEQUENCE</scope>
    <source>
        <tissue evidence="1">Shoot tissue taken approximately 20 cm above the soil surface</tissue>
    </source>
</reference>
<evidence type="ECO:0000313" key="1">
    <source>
        <dbReference type="EMBL" id="JAD66636.1"/>
    </source>
</evidence>
<protein>
    <submittedName>
        <fullName evidence="1">Uncharacterized protein</fullName>
    </submittedName>
</protein>
<sequence length="29" mass="3413">MKEKSLVSLGKEEREDQIIKANRTIVLKR</sequence>
<proteinExistence type="predicted"/>